<keyword evidence="10 15" id="KW-0798">TonB box</keyword>
<evidence type="ECO:0000256" key="8">
    <source>
        <dbReference type="ARBA" id="ARBA00023004"/>
    </source>
</evidence>
<dbReference type="Pfam" id="PF07715">
    <property type="entry name" value="Plug"/>
    <property type="match status" value="1"/>
</dbReference>
<evidence type="ECO:0000256" key="15">
    <source>
        <dbReference type="PROSITE-ProRule" id="PRU10143"/>
    </source>
</evidence>
<keyword evidence="12" id="KW-0675">Receptor</keyword>
<dbReference type="PANTHER" id="PTHR32552:SF68">
    <property type="entry name" value="FERRICHROME OUTER MEMBRANE TRANSPORTER_PHAGE RECEPTOR"/>
    <property type="match status" value="1"/>
</dbReference>
<dbReference type="Proteomes" id="UP000027037">
    <property type="component" value="Unassembled WGS sequence"/>
</dbReference>
<keyword evidence="4 14" id="KW-1134">Transmembrane beta strand</keyword>
<evidence type="ECO:0000256" key="9">
    <source>
        <dbReference type="ARBA" id="ARBA00023065"/>
    </source>
</evidence>
<evidence type="ECO:0000256" key="13">
    <source>
        <dbReference type="ARBA" id="ARBA00023237"/>
    </source>
</evidence>
<accession>A0A062U5M3</accession>
<evidence type="ECO:0000256" key="3">
    <source>
        <dbReference type="ARBA" id="ARBA00022448"/>
    </source>
</evidence>
<evidence type="ECO:0000256" key="7">
    <source>
        <dbReference type="ARBA" id="ARBA00022729"/>
    </source>
</evidence>
<dbReference type="InterPro" id="IPR039426">
    <property type="entry name" value="TonB-dep_rcpt-like"/>
</dbReference>
<feature type="chain" id="PRO_5001614811" description="TonB-denpendent receptor" evidence="17">
    <location>
        <begin position="27"/>
        <end position="722"/>
    </location>
</feature>
<protein>
    <recommendedName>
        <fullName evidence="22">TonB-denpendent receptor</fullName>
    </recommendedName>
</protein>
<dbReference type="SUPFAM" id="SSF56935">
    <property type="entry name" value="Porins"/>
    <property type="match status" value="1"/>
</dbReference>
<dbReference type="PATRIC" id="fig|1280946.3.peg.2527"/>
<dbReference type="EMBL" id="AWFF01000051">
    <property type="protein sequence ID" value="KCZ53582.1"/>
    <property type="molecule type" value="Genomic_DNA"/>
</dbReference>
<dbReference type="GO" id="GO:0009279">
    <property type="term" value="C:cell outer membrane"/>
    <property type="evidence" value="ECO:0007669"/>
    <property type="project" value="UniProtKB-SubCell"/>
</dbReference>
<dbReference type="GO" id="GO:0038023">
    <property type="term" value="F:signaling receptor activity"/>
    <property type="evidence" value="ECO:0007669"/>
    <property type="project" value="InterPro"/>
</dbReference>
<evidence type="ECO:0000256" key="6">
    <source>
        <dbReference type="ARBA" id="ARBA00022692"/>
    </source>
</evidence>
<dbReference type="InterPro" id="IPR000531">
    <property type="entry name" value="Beta-barrel_TonB"/>
</dbReference>
<evidence type="ECO:0008006" key="22">
    <source>
        <dbReference type="Google" id="ProtNLM"/>
    </source>
</evidence>
<keyword evidence="8" id="KW-0408">Iron</keyword>
<evidence type="ECO:0000256" key="4">
    <source>
        <dbReference type="ARBA" id="ARBA00022452"/>
    </source>
</evidence>
<evidence type="ECO:0000256" key="10">
    <source>
        <dbReference type="ARBA" id="ARBA00023077"/>
    </source>
</evidence>
<gene>
    <name evidence="20" type="ORF">HY29_16845</name>
</gene>
<keyword evidence="9" id="KW-0406">Ion transport</keyword>
<dbReference type="GO" id="GO:0015891">
    <property type="term" value="P:siderophore transport"/>
    <property type="evidence" value="ECO:0007669"/>
    <property type="project" value="InterPro"/>
</dbReference>
<evidence type="ECO:0000256" key="5">
    <source>
        <dbReference type="ARBA" id="ARBA00022496"/>
    </source>
</evidence>
<keyword evidence="11 14" id="KW-0472">Membrane</keyword>
<dbReference type="Pfam" id="PF00593">
    <property type="entry name" value="TonB_dep_Rec_b-barrel"/>
    <property type="match status" value="1"/>
</dbReference>
<dbReference type="Gene3D" id="2.40.170.20">
    <property type="entry name" value="TonB-dependent receptor, beta-barrel domain"/>
    <property type="match status" value="1"/>
</dbReference>
<keyword evidence="7 17" id="KW-0732">Signal</keyword>
<keyword evidence="5" id="KW-0410">Iron transport</keyword>
<evidence type="ECO:0000256" key="1">
    <source>
        <dbReference type="ARBA" id="ARBA00004571"/>
    </source>
</evidence>
<sequence>MFEARFGAVSAMAIMVGMSSFAPAWAQTASSEDKESRQETVIVTGTTSFGATKSDTPIVETARSLSIETSNMIIDKGALNLAQSLTYISGVTAEPYGFSTRGDFPQSRGLELPRYRDSIQELFGSYNSTRTELYTIEQVEVLKGPASVLYGQGSPGGIVNYVSKTPHEDFGGEIAVEAGNFDHYQIAGDVTGPVSGTDGKLLYRMVALYRDTGTQIDQVDEKTTVLMPSLSWQATPDTKFTIIGLAQDTDSKAAAQFIPVEGTLFPLDDGTYLDYDVYAGEPNFDHYDTESQQVTLLGEHRINDNWSVEGTALWRSGEADYDQAWPIFFGGRYINKILAENPALQAAADLQNLTFTDTTVARTFYQANNTFDQLAGDVRLRGSFMTGPLEHSILAGVQYQDVETDSDSAYYTDGGLLQGDFRYVLDLKNPVYGNYPDQSVFDAIYYDADPSTVQDVGVYISDQISYDKWRFTLGVRSDNVENDNGSSVQKDDAVSTSFGVLYRFDNGLAPYVSYAESFETVVGVDTFSGDQLKPQEARQYEAGLKYEPTFVPGLITLAYYDIEISNLSNPNSIVGANSQQEGIAKLKGIEFEGRVQLDDVYLQAAASTIDAEDPNGYQLSAIPEEQASLWATWRPSNKWNGFKAGAGIRYVGSTVSETTTLRYETPSYTLGDLMVGYEWDQWDFAVNARNVTDEEYLTGCLTRGDCFPGLRRTVVASLRYKF</sequence>
<evidence type="ECO:0000256" key="16">
    <source>
        <dbReference type="RuleBase" id="RU003357"/>
    </source>
</evidence>
<dbReference type="AlphaFoldDB" id="A0A062U5M3"/>
<evidence type="ECO:0000256" key="17">
    <source>
        <dbReference type="SAM" id="SignalP"/>
    </source>
</evidence>
<dbReference type="STRING" id="1280946.HY29_16845"/>
<dbReference type="OrthoDB" id="9760333at2"/>
<organism evidence="20 21">
    <name type="scientific">Hyphomonas beringensis</name>
    <dbReference type="NCBI Taxonomy" id="1280946"/>
    <lineage>
        <taxon>Bacteria</taxon>
        <taxon>Pseudomonadati</taxon>
        <taxon>Pseudomonadota</taxon>
        <taxon>Alphaproteobacteria</taxon>
        <taxon>Hyphomonadales</taxon>
        <taxon>Hyphomonadaceae</taxon>
        <taxon>Hyphomonas</taxon>
    </lineage>
</organism>
<dbReference type="NCBIfam" id="TIGR01783">
    <property type="entry name" value="TonB-siderophor"/>
    <property type="match status" value="1"/>
</dbReference>
<dbReference type="CDD" id="cd01347">
    <property type="entry name" value="ligand_gated_channel"/>
    <property type="match status" value="1"/>
</dbReference>
<keyword evidence="13 14" id="KW-0998">Cell outer membrane</keyword>
<evidence type="ECO:0000256" key="12">
    <source>
        <dbReference type="ARBA" id="ARBA00023170"/>
    </source>
</evidence>
<dbReference type="InterPro" id="IPR037066">
    <property type="entry name" value="Plug_dom_sf"/>
</dbReference>
<dbReference type="PROSITE" id="PS52016">
    <property type="entry name" value="TONB_DEPENDENT_REC_3"/>
    <property type="match status" value="1"/>
</dbReference>
<dbReference type="Gene3D" id="2.170.130.10">
    <property type="entry name" value="TonB-dependent receptor, plug domain"/>
    <property type="match status" value="1"/>
</dbReference>
<comment type="caution">
    <text evidence="20">The sequence shown here is derived from an EMBL/GenBank/DDBJ whole genome shotgun (WGS) entry which is preliminary data.</text>
</comment>
<proteinExistence type="inferred from homology"/>
<reference evidence="20 21" key="1">
    <citation type="journal article" date="2014" name="Antonie Van Leeuwenhoek">
        <title>Hyphomonas beringensis sp. nov. and Hyphomonas chukchiensis sp. nov., isolated from surface seawater of the Bering Sea and Chukchi Sea.</title>
        <authorList>
            <person name="Li C."/>
            <person name="Lai Q."/>
            <person name="Li G."/>
            <person name="Dong C."/>
            <person name="Wang J."/>
            <person name="Liao Y."/>
            <person name="Shao Z."/>
        </authorList>
    </citation>
    <scope>NUCLEOTIDE SEQUENCE [LARGE SCALE GENOMIC DNA]</scope>
    <source>
        <strain evidence="20 21">25B14_1</strain>
    </source>
</reference>
<evidence type="ECO:0000259" key="19">
    <source>
        <dbReference type="Pfam" id="PF07715"/>
    </source>
</evidence>
<dbReference type="InterPro" id="IPR036942">
    <property type="entry name" value="Beta-barrel_TonB_sf"/>
</dbReference>
<dbReference type="GO" id="GO:0015344">
    <property type="term" value="F:siderophore uptake transmembrane transporter activity"/>
    <property type="evidence" value="ECO:0007669"/>
    <property type="project" value="TreeGrafter"/>
</dbReference>
<evidence type="ECO:0000313" key="21">
    <source>
        <dbReference type="Proteomes" id="UP000027037"/>
    </source>
</evidence>
<dbReference type="InterPro" id="IPR010105">
    <property type="entry name" value="TonB_sidphr_rcpt"/>
</dbReference>
<keyword evidence="6 14" id="KW-0812">Transmembrane</keyword>
<feature type="signal peptide" evidence="17">
    <location>
        <begin position="1"/>
        <end position="26"/>
    </location>
</feature>
<evidence type="ECO:0000259" key="18">
    <source>
        <dbReference type="Pfam" id="PF00593"/>
    </source>
</evidence>
<dbReference type="InterPro" id="IPR010916">
    <property type="entry name" value="TonB_box_CS"/>
</dbReference>
<keyword evidence="3 14" id="KW-0813">Transport</keyword>
<comment type="subcellular location">
    <subcellularLocation>
        <location evidence="1 14">Cell outer membrane</location>
        <topology evidence="1 14">Multi-pass membrane protein</topology>
    </subcellularLocation>
</comment>
<comment type="similarity">
    <text evidence="2 14 16">Belongs to the TonB-dependent receptor family.</text>
</comment>
<feature type="domain" description="TonB-dependent receptor-like beta-barrel" evidence="18">
    <location>
        <begin position="263"/>
        <end position="691"/>
    </location>
</feature>
<dbReference type="eggNOG" id="COG4773">
    <property type="taxonomic scope" value="Bacteria"/>
</dbReference>
<dbReference type="RefSeq" id="WP_081811384.1">
    <property type="nucleotide sequence ID" value="NZ_AWFF01000051.1"/>
</dbReference>
<evidence type="ECO:0000313" key="20">
    <source>
        <dbReference type="EMBL" id="KCZ53582.1"/>
    </source>
</evidence>
<feature type="domain" description="TonB-dependent receptor plug" evidence="19">
    <location>
        <begin position="59"/>
        <end position="158"/>
    </location>
</feature>
<evidence type="ECO:0000256" key="14">
    <source>
        <dbReference type="PROSITE-ProRule" id="PRU01360"/>
    </source>
</evidence>
<feature type="short sequence motif" description="TonB box" evidence="15">
    <location>
        <begin position="40"/>
        <end position="46"/>
    </location>
</feature>
<dbReference type="PANTHER" id="PTHR32552">
    <property type="entry name" value="FERRICHROME IRON RECEPTOR-RELATED"/>
    <property type="match status" value="1"/>
</dbReference>
<evidence type="ECO:0000256" key="2">
    <source>
        <dbReference type="ARBA" id="ARBA00009810"/>
    </source>
</evidence>
<evidence type="ECO:0000256" key="11">
    <source>
        <dbReference type="ARBA" id="ARBA00023136"/>
    </source>
</evidence>
<dbReference type="PROSITE" id="PS00430">
    <property type="entry name" value="TONB_DEPENDENT_REC_1"/>
    <property type="match status" value="1"/>
</dbReference>
<keyword evidence="21" id="KW-1185">Reference proteome</keyword>
<name>A0A062U5M3_9PROT</name>
<dbReference type="InterPro" id="IPR012910">
    <property type="entry name" value="Plug_dom"/>
</dbReference>